<evidence type="ECO:0000256" key="6">
    <source>
        <dbReference type="ARBA" id="ARBA00022679"/>
    </source>
</evidence>
<name>A0A166DG40_9AGAM</name>
<evidence type="ECO:0000256" key="9">
    <source>
        <dbReference type="RuleBase" id="RU003693"/>
    </source>
</evidence>
<dbReference type="EMBL" id="KV417614">
    <property type="protein sequence ID" value="KZP14666.1"/>
    <property type="molecule type" value="Genomic_DNA"/>
</dbReference>
<comment type="similarity">
    <text evidence="3 9">Belongs to the class-II pyridoxal-phosphate-dependent aminotransferase family.</text>
</comment>
<dbReference type="OrthoDB" id="2015537at2759"/>
<keyword evidence="7 9" id="KW-0663">Pyridoxal phosphate</keyword>
<evidence type="ECO:0000256" key="4">
    <source>
        <dbReference type="ARBA" id="ARBA00012748"/>
    </source>
</evidence>
<proteinExistence type="inferred from homology"/>
<gene>
    <name evidence="11" type="ORF">FIBSPDRAFT_959483</name>
</gene>
<dbReference type="Gene3D" id="3.40.640.10">
    <property type="entry name" value="Type I PLP-dependent aspartate aminotransferase-like (Major domain)"/>
    <property type="match status" value="1"/>
</dbReference>
<dbReference type="GO" id="GO:0004400">
    <property type="term" value="F:histidinol-phosphate transaminase activity"/>
    <property type="evidence" value="ECO:0007669"/>
    <property type="project" value="UniProtKB-EC"/>
</dbReference>
<dbReference type="STRING" id="436010.A0A166DG40"/>
<evidence type="ECO:0000313" key="11">
    <source>
        <dbReference type="EMBL" id="KZP14666.1"/>
    </source>
</evidence>
<dbReference type="GO" id="GO:0030170">
    <property type="term" value="F:pyridoxal phosphate binding"/>
    <property type="evidence" value="ECO:0007669"/>
    <property type="project" value="InterPro"/>
</dbReference>
<keyword evidence="6" id="KW-0808">Transferase</keyword>
<protein>
    <recommendedName>
        <fullName evidence="4">histidinol-phosphate transaminase</fullName>
        <ecNumber evidence="4">2.6.1.9</ecNumber>
    </recommendedName>
</protein>
<reference evidence="11 12" key="1">
    <citation type="journal article" date="2016" name="Mol. Biol. Evol.">
        <title>Comparative Genomics of Early-Diverging Mushroom-Forming Fungi Provides Insights into the Origins of Lignocellulose Decay Capabilities.</title>
        <authorList>
            <person name="Nagy L.G."/>
            <person name="Riley R."/>
            <person name="Tritt A."/>
            <person name="Adam C."/>
            <person name="Daum C."/>
            <person name="Floudas D."/>
            <person name="Sun H."/>
            <person name="Yadav J.S."/>
            <person name="Pangilinan J."/>
            <person name="Larsson K.H."/>
            <person name="Matsuura K."/>
            <person name="Barry K."/>
            <person name="Labutti K."/>
            <person name="Kuo R."/>
            <person name="Ohm R.A."/>
            <person name="Bhattacharya S.S."/>
            <person name="Shirouzu T."/>
            <person name="Yoshinaga Y."/>
            <person name="Martin F.M."/>
            <person name="Grigoriev I.V."/>
            <person name="Hibbett D.S."/>
        </authorList>
    </citation>
    <scope>NUCLEOTIDE SEQUENCE [LARGE SCALE GENOMIC DNA]</scope>
    <source>
        <strain evidence="11 12">CBS 109695</strain>
    </source>
</reference>
<evidence type="ECO:0000313" key="12">
    <source>
        <dbReference type="Proteomes" id="UP000076532"/>
    </source>
</evidence>
<keyword evidence="12" id="KW-1185">Reference proteome</keyword>
<dbReference type="CDD" id="cd00609">
    <property type="entry name" value="AAT_like"/>
    <property type="match status" value="1"/>
</dbReference>
<sequence length="418" mass="44932">MPILGLAPTNTDAKPAHFDIERVIRPNILALHPYRCARDDYQSGILLDANENALGHSIPPSSALPSSVPEVDATLHLDLHRYPDPSHDNIKSRLASLSSLPDAKHVFLGVGSDEVIDLLMRVCVTPGGKEKILITPPTYGMYEVTAQVNDVGVVKVPLELSGDSGEGGENGRFSARVDEIKRNVDADPSIKLIFLCSPGNPTGTLIPLSTIRAILDYENFKGIVLVDEAYIDFAAPGTSATGLIAEYANLCVLQTLSKSYGLAGVRLGAALAQPPLIQILTNTKAPYNISTPTAHLASAALAPPAIALMQSNTRILIASRTALTRSLASSPFPELGIGKPIGSPDANFLVVPILNKDSRKPDNERAHVVYRTLAETMGVVMRFRGKEPGCEGCLRITIGTEQEMEKMLEKFKEVLGRY</sequence>
<evidence type="ECO:0000256" key="8">
    <source>
        <dbReference type="ARBA" id="ARBA00047481"/>
    </source>
</evidence>
<evidence type="ECO:0000256" key="3">
    <source>
        <dbReference type="ARBA" id="ARBA00008392"/>
    </source>
</evidence>
<dbReference type="InterPro" id="IPR015424">
    <property type="entry name" value="PyrdxlP-dep_Trfase"/>
</dbReference>
<dbReference type="SUPFAM" id="SSF53383">
    <property type="entry name" value="PLP-dependent transferases"/>
    <property type="match status" value="1"/>
</dbReference>
<comment type="catalytic activity">
    <reaction evidence="8">
        <text>L-histidinol phosphate + 2-oxoglutarate = 3-(imidazol-4-yl)-2-oxopropyl phosphate + L-glutamate</text>
        <dbReference type="Rhea" id="RHEA:23744"/>
        <dbReference type="ChEBI" id="CHEBI:16810"/>
        <dbReference type="ChEBI" id="CHEBI:29985"/>
        <dbReference type="ChEBI" id="CHEBI:57766"/>
        <dbReference type="ChEBI" id="CHEBI:57980"/>
        <dbReference type="EC" id="2.6.1.9"/>
    </reaction>
</comment>
<evidence type="ECO:0000256" key="7">
    <source>
        <dbReference type="ARBA" id="ARBA00022898"/>
    </source>
</evidence>
<organism evidence="11 12">
    <name type="scientific">Athelia psychrophila</name>
    <dbReference type="NCBI Taxonomy" id="1759441"/>
    <lineage>
        <taxon>Eukaryota</taxon>
        <taxon>Fungi</taxon>
        <taxon>Dikarya</taxon>
        <taxon>Basidiomycota</taxon>
        <taxon>Agaricomycotina</taxon>
        <taxon>Agaricomycetes</taxon>
        <taxon>Agaricomycetidae</taxon>
        <taxon>Atheliales</taxon>
        <taxon>Atheliaceae</taxon>
        <taxon>Athelia</taxon>
    </lineage>
</organism>
<comment type="pathway">
    <text evidence="2">Amino-acid biosynthesis; L-histidine biosynthesis; L-histidine from 5-phospho-alpha-D-ribose 1-diphosphate: step 7/9.</text>
</comment>
<keyword evidence="5 11" id="KW-0032">Aminotransferase</keyword>
<comment type="cofactor">
    <cofactor evidence="1 9">
        <name>pyridoxal 5'-phosphate</name>
        <dbReference type="ChEBI" id="CHEBI:597326"/>
    </cofactor>
</comment>
<dbReference type="PROSITE" id="PS00599">
    <property type="entry name" value="AA_TRANSFER_CLASS_2"/>
    <property type="match status" value="1"/>
</dbReference>
<dbReference type="PANTHER" id="PTHR42885">
    <property type="entry name" value="HISTIDINOL-PHOSPHATE AMINOTRANSFERASE-RELATED"/>
    <property type="match status" value="1"/>
</dbReference>
<dbReference type="InterPro" id="IPR001917">
    <property type="entry name" value="Aminotrans_II_pyridoxalP_BS"/>
</dbReference>
<evidence type="ECO:0000256" key="5">
    <source>
        <dbReference type="ARBA" id="ARBA00022576"/>
    </source>
</evidence>
<dbReference type="Gene3D" id="3.90.1150.10">
    <property type="entry name" value="Aspartate Aminotransferase, domain 1"/>
    <property type="match status" value="1"/>
</dbReference>
<dbReference type="AlphaFoldDB" id="A0A166DG40"/>
<evidence type="ECO:0000259" key="10">
    <source>
        <dbReference type="Pfam" id="PF00155"/>
    </source>
</evidence>
<accession>A0A166DG40</accession>
<dbReference type="EC" id="2.6.1.9" evidence="4"/>
<dbReference type="Proteomes" id="UP000076532">
    <property type="component" value="Unassembled WGS sequence"/>
</dbReference>
<dbReference type="InterPro" id="IPR015422">
    <property type="entry name" value="PyrdxlP-dep_Trfase_small"/>
</dbReference>
<dbReference type="Pfam" id="PF00155">
    <property type="entry name" value="Aminotran_1_2"/>
    <property type="match status" value="1"/>
</dbReference>
<dbReference type="InterPro" id="IPR015421">
    <property type="entry name" value="PyrdxlP-dep_Trfase_major"/>
</dbReference>
<evidence type="ECO:0000256" key="2">
    <source>
        <dbReference type="ARBA" id="ARBA00005011"/>
    </source>
</evidence>
<dbReference type="PANTHER" id="PTHR42885:SF2">
    <property type="entry name" value="HISTIDINOL-PHOSPHATE AMINOTRANSFERASE"/>
    <property type="match status" value="1"/>
</dbReference>
<dbReference type="InterPro" id="IPR004839">
    <property type="entry name" value="Aminotransferase_I/II_large"/>
</dbReference>
<feature type="domain" description="Aminotransferase class I/classII large" evidence="10">
    <location>
        <begin position="45"/>
        <end position="410"/>
    </location>
</feature>
<evidence type="ECO:0000256" key="1">
    <source>
        <dbReference type="ARBA" id="ARBA00001933"/>
    </source>
</evidence>